<evidence type="ECO:0000256" key="1">
    <source>
        <dbReference type="ARBA" id="ARBA00022741"/>
    </source>
</evidence>
<organism evidence="6 7">
    <name type="scientific">Ancylostoma ceylanicum</name>
    <dbReference type="NCBI Taxonomy" id="53326"/>
    <lineage>
        <taxon>Eukaryota</taxon>
        <taxon>Metazoa</taxon>
        <taxon>Ecdysozoa</taxon>
        <taxon>Nematoda</taxon>
        <taxon>Chromadorea</taxon>
        <taxon>Rhabditida</taxon>
        <taxon>Rhabditina</taxon>
        <taxon>Rhabditomorpha</taxon>
        <taxon>Strongyloidea</taxon>
        <taxon>Ancylostomatidae</taxon>
        <taxon>Ancylostomatinae</taxon>
        <taxon>Ancylostoma</taxon>
    </lineage>
</organism>
<dbReference type="GO" id="GO:0016787">
    <property type="term" value="F:hydrolase activity"/>
    <property type="evidence" value="ECO:0007669"/>
    <property type="project" value="UniProtKB-KW"/>
</dbReference>
<dbReference type="SUPFAM" id="SSF52540">
    <property type="entry name" value="P-loop containing nucleoside triphosphate hydrolases"/>
    <property type="match status" value="1"/>
</dbReference>
<gene>
    <name evidence="6" type="primary">Acey_s0356.g3359</name>
    <name evidence="6" type="ORF">Y032_0356g3359</name>
</gene>
<feature type="domain" description="DNA2/NAM7 helicase-like C-terminal" evidence="5">
    <location>
        <begin position="9"/>
        <end position="66"/>
    </location>
</feature>
<comment type="caution">
    <text evidence="6">The sequence shown here is derived from an EMBL/GenBank/DDBJ whole genome shotgun (WGS) entry which is preliminary data.</text>
</comment>
<dbReference type="Gene3D" id="3.40.50.300">
    <property type="entry name" value="P-loop containing nucleotide triphosphate hydrolases"/>
    <property type="match status" value="1"/>
</dbReference>
<keyword evidence="1" id="KW-0547">Nucleotide-binding</keyword>
<proteinExistence type="predicted"/>
<dbReference type="InterPro" id="IPR027417">
    <property type="entry name" value="P-loop_NTPase"/>
</dbReference>
<dbReference type="AlphaFoldDB" id="A0A016RW87"/>
<dbReference type="CDD" id="cd18808">
    <property type="entry name" value="SF1_C_Upf1"/>
    <property type="match status" value="1"/>
</dbReference>
<dbReference type="InterPro" id="IPR050534">
    <property type="entry name" value="Coronavir_polyprotein_1ab"/>
</dbReference>
<keyword evidence="4" id="KW-0067">ATP-binding</keyword>
<dbReference type="Pfam" id="PF13087">
    <property type="entry name" value="AAA_12"/>
    <property type="match status" value="1"/>
</dbReference>
<name>A0A016RW87_9BILA</name>
<dbReference type="GO" id="GO:0043139">
    <property type="term" value="F:5'-3' DNA helicase activity"/>
    <property type="evidence" value="ECO:0007669"/>
    <property type="project" value="TreeGrafter"/>
</dbReference>
<accession>A0A016RW87</accession>
<dbReference type="PANTHER" id="PTHR43788:SF16">
    <property type="entry name" value="HELICASE WITH ZINC FINGER 2"/>
    <property type="match status" value="1"/>
</dbReference>
<dbReference type="OrthoDB" id="5876623at2759"/>
<evidence type="ECO:0000256" key="3">
    <source>
        <dbReference type="ARBA" id="ARBA00022806"/>
    </source>
</evidence>
<keyword evidence="3" id="KW-0347">Helicase</keyword>
<dbReference type="EMBL" id="JARK01001692">
    <property type="protein sequence ID" value="EYB82588.1"/>
    <property type="molecule type" value="Genomic_DNA"/>
</dbReference>
<sequence>MMKRYAALQGVALHTVDSVQGREMDIVILLTTRTNIDFDESEFFDDKRRMNVAVTRCRHGQFVLGRVSALEKLPYWRRLLQWANDRGVVVSTSTLPDLFD</sequence>
<dbReference type="PANTHER" id="PTHR43788">
    <property type="entry name" value="DNA2/NAM7 HELICASE FAMILY MEMBER"/>
    <property type="match status" value="1"/>
</dbReference>
<reference evidence="7" key="1">
    <citation type="journal article" date="2015" name="Nat. Genet.">
        <title>The genome and transcriptome of the zoonotic hookworm Ancylostoma ceylanicum identify infection-specific gene families.</title>
        <authorList>
            <person name="Schwarz E.M."/>
            <person name="Hu Y."/>
            <person name="Antoshechkin I."/>
            <person name="Miller M.M."/>
            <person name="Sternberg P.W."/>
            <person name="Aroian R.V."/>
        </authorList>
    </citation>
    <scope>NUCLEOTIDE SEQUENCE</scope>
    <source>
        <strain evidence="7">HY135</strain>
    </source>
</reference>
<protein>
    <recommendedName>
        <fullName evidence="5">DNA2/NAM7 helicase-like C-terminal domain-containing protein</fullName>
    </recommendedName>
</protein>
<evidence type="ECO:0000313" key="7">
    <source>
        <dbReference type="Proteomes" id="UP000024635"/>
    </source>
</evidence>
<evidence type="ECO:0000259" key="5">
    <source>
        <dbReference type="Pfam" id="PF13087"/>
    </source>
</evidence>
<keyword evidence="7" id="KW-1185">Reference proteome</keyword>
<dbReference type="STRING" id="53326.A0A016RW87"/>
<evidence type="ECO:0000256" key="4">
    <source>
        <dbReference type="ARBA" id="ARBA00022840"/>
    </source>
</evidence>
<dbReference type="GO" id="GO:0005524">
    <property type="term" value="F:ATP binding"/>
    <property type="evidence" value="ECO:0007669"/>
    <property type="project" value="UniProtKB-KW"/>
</dbReference>
<dbReference type="InterPro" id="IPR047187">
    <property type="entry name" value="SF1_C_Upf1"/>
</dbReference>
<evidence type="ECO:0000313" key="6">
    <source>
        <dbReference type="EMBL" id="EYB82588.1"/>
    </source>
</evidence>
<keyword evidence="2" id="KW-0378">Hydrolase</keyword>
<dbReference type="InterPro" id="IPR041679">
    <property type="entry name" value="DNA2/NAM7-like_C"/>
</dbReference>
<evidence type="ECO:0000256" key="2">
    <source>
        <dbReference type="ARBA" id="ARBA00022801"/>
    </source>
</evidence>
<dbReference type="Proteomes" id="UP000024635">
    <property type="component" value="Unassembled WGS sequence"/>
</dbReference>